<accession>A0ABY8QVI7</accession>
<dbReference type="RefSeq" id="WP_349638969.1">
    <property type="nucleotide sequence ID" value="NZ_CP090958.1"/>
</dbReference>
<name>A0ABY8QVI7_9MICO</name>
<dbReference type="Proteomes" id="UP001209083">
    <property type="component" value="Chromosome"/>
</dbReference>
<feature type="region of interest" description="Disordered" evidence="1">
    <location>
        <begin position="70"/>
        <end position="93"/>
    </location>
</feature>
<evidence type="ECO:0000313" key="3">
    <source>
        <dbReference type="Proteomes" id="UP001209083"/>
    </source>
</evidence>
<evidence type="ECO:0000256" key="1">
    <source>
        <dbReference type="SAM" id="MobiDB-lite"/>
    </source>
</evidence>
<gene>
    <name evidence="2" type="ORF">LWF01_19155</name>
</gene>
<keyword evidence="3" id="KW-1185">Reference proteome</keyword>
<reference evidence="2 3" key="1">
    <citation type="submission" date="2023-05" db="EMBL/GenBank/DDBJ databases">
        <title>Lithophilousrod everest ZFBP1038 complete genpme.</title>
        <authorList>
            <person name="Tian M."/>
        </authorList>
    </citation>
    <scope>NUCLEOTIDE SEQUENCE [LARGE SCALE GENOMIC DNA]</scope>
    <source>
        <strain evidence="2 3">ZFBP1038</strain>
    </source>
</reference>
<sequence length="93" mass="10008">MIVPVLEAFRRRHRVDEVLAVAGAGMLSAANLSAVEDAGQRFIVGSCTSSAPYDLADHYERHGNLLEDGQIAQTTRITRGRGELSGGTPSKRE</sequence>
<protein>
    <submittedName>
        <fullName evidence="2">Uncharacterized protein</fullName>
    </submittedName>
</protein>
<dbReference type="EMBL" id="CP090958">
    <property type="protein sequence ID" value="WGW12170.1"/>
    <property type="molecule type" value="Genomic_DNA"/>
</dbReference>
<organism evidence="2 3">
    <name type="scientific">Saxibacter everestensis</name>
    <dbReference type="NCBI Taxonomy" id="2909229"/>
    <lineage>
        <taxon>Bacteria</taxon>
        <taxon>Bacillati</taxon>
        <taxon>Actinomycetota</taxon>
        <taxon>Actinomycetes</taxon>
        <taxon>Micrococcales</taxon>
        <taxon>Brevibacteriaceae</taxon>
        <taxon>Saxibacter</taxon>
    </lineage>
</organism>
<proteinExistence type="predicted"/>
<evidence type="ECO:0000313" key="2">
    <source>
        <dbReference type="EMBL" id="WGW12170.1"/>
    </source>
</evidence>